<dbReference type="EMBL" id="JBBPBN010000009">
    <property type="protein sequence ID" value="KAK9031740.1"/>
    <property type="molecule type" value="Genomic_DNA"/>
</dbReference>
<name>A0ABR2T2M3_9ROSI</name>
<dbReference type="Proteomes" id="UP001396334">
    <property type="component" value="Unassembled WGS sequence"/>
</dbReference>
<comment type="caution">
    <text evidence="1">The sequence shown here is derived from an EMBL/GenBank/DDBJ whole genome shotgun (WGS) entry which is preliminary data.</text>
</comment>
<sequence>MGMVKEGHFDGGGGSMEVEWRGVRWMVAAWFIEGEVSGEGQMEVMVMIWAPNGAVRGLSLMGGGAGSKGAR</sequence>
<protein>
    <submittedName>
        <fullName evidence="1">Uncharacterized protein</fullName>
    </submittedName>
</protein>
<proteinExistence type="predicted"/>
<evidence type="ECO:0000313" key="1">
    <source>
        <dbReference type="EMBL" id="KAK9031740.1"/>
    </source>
</evidence>
<accession>A0ABR2T2M3</accession>
<evidence type="ECO:0000313" key="2">
    <source>
        <dbReference type="Proteomes" id="UP001396334"/>
    </source>
</evidence>
<reference evidence="1 2" key="1">
    <citation type="journal article" date="2024" name="G3 (Bethesda)">
        <title>Genome assembly of Hibiscus sabdariffa L. provides insights into metabolisms of medicinal natural products.</title>
        <authorList>
            <person name="Kim T."/>
        </authorList>
    </citation>
    <scope>NUCLEOTIDE SEQUENCE [LARGE SCALE GENOMIC DNA]</scope>
    <source>
        <strain evidence="1">TK-2024</strain>
        <tissue evidence="1">Old leaves</tissue>
    </source>
</reference>
<gene>
    <name evidence="1" type="ORF">V6N11_056030</name>
</gene>
<organism evidence="1 2">
    <name type="scientific">Hibiscus sabdariffa</name>
    <name type="common">roselle</name>
    <dbReference type="NCBI Taxonomy" id="183260"/>
    <lineage>
        <taxon>Eukaryota</taxon>
        <taxon>Viridiplantae</taxon>
        <taxon>Streptophyta</taxon>
        <taxon>Embryophyta</taxon>
        <taxon>Tracheophyta</taxon>
        <taxon>Spermatophyta</taxon>
        <taxon>Magnoliopsida</taxon>
        <taxon>eudicotyledons</taxon>
        <taxon>Gunneridae</taxon>
        <taxon>Pentapetalae</taxon>
        <taxon>rosids</taxon>
        <taxon>malvids</taxon>
        <taxon>Malvales</taxon>
        <taxon>Malvaceae</taxon>
        <taxon>Malvoideae</taxon>
        <taxon>Hibiscus</taxon>
    </lineage>
</organism>
<keyword evidence="2" id="KW-1185">Reference proteome</keyword>